<sequence length="159" mass="16592">MEELSQQCTPSAQDERGYGYVNPGTVHRKVAKKPRTIYALPLGSQPGAGIRAPTSSVTRDNLANSHAAGASQSTVALGRFAPHGSGALRFDQGGRESPYTGLTSPFWTLNFESGLCGVPVERQGPSALGSRGGQTAAQTGKPGALEILRQDVDALGRET</sequence>
<feature type="compositionally biased region" description="Polar residues" evidence="1">
    <location>
        <begin position="1"/>
        <end position="12"/>
    </location>
</feature>
<evidence type="ECO:0000256" key="1">
    <source>
        <dbReference type="SAM" id="MobiDB-lite"/>
    </source>
</evidence>
<dbReference type="AlphaFoldDB" id="A0A2P4Y5R6"/>
<keyword evidence="3" id="KW-1185">Reference proteome</keyword>
<evidence type="ECO:0000313" key="3">
    <source>
        <dbReference type="Proteomes" id="UP000237271"/>
    </source>
</evidence>
<evidence type="ECO:0000313" key="2">
    <source>
        <dbReference type="EMBL" id="POM73133.1"/>
    </source>
</evidence>
<name>A0A2P4Y5R6_9STRA</name>
<comment type="caution">
    <text evidence="2">The sequence shown here is derived from an EMBL/GenBank/DDBJ whole genome shotgun (WGS) entry which is preliminary data.</text>
</comment>
<gene>
    <name evidence="2" type="ORF">PHPALM_10050</name>
</gene>
<dbReference type="Proteomes" id="UP000237271">
    <property type="component" value="Unassembled WGS sequence"/>
</dbReference>
<accession>A0A2P4Y5R6</accession>
<reference evidence="2 3" key="1">
    <citation type="journal article" date="2017" name="Genome Biol. Evol.">
        <title>Phytophthora megakarya and P. palmivora, closely related causal agents of cacao black pod rot, underwent increases in genome sizes and gene numbers by different mechanisms.</title>
        <authorList>
            <person name="Ali S.S."/>
            <person name="Shao J."/>
            <person name="Lary D.J."/>
            <person name="Kronmiller B."/>
            <person name="Shen D."/>
            <person name="Strem M.D."/>
            <person name="Amoako-Attah I."/>
            <person name="Akrofi A.Y."/>
            <person name="Begoude B.A."/>
            <person name="Ten Hoopen G.M."/>
            <person name="Coulibaly K."/>
            <person name="Kebe B.I."/>
            <person name="Melnick R.L."/>
            <person name="Guiltinan M.J."/>
            <person name="Tyler B.M."/>
            <person name="Meinhardt L.W."/>
            <person name="Bailey B.A."/>
        </authorList>
    </citation>
    <scope>NUCLEOTIDE SEQUENCE [LARGE SCALE GENOMIC DNA]</scope>
    <source>
        <strain evidence="3">sbr112.9</strain>
    </source>
</reference>
<dbReference type="EMBL" id="NCKW01005271">
    <property type="protein sequence ID" value="POM73133.1"/>
    <property type="molecule type" value="Genomic_DNA"/>
</dbReference>
<organism evidence="2 3">
    <name type="scientific">Phytophthora palmivora</name>
    <dbReference type="NCBI Taxonomy" id="4796"/>
    <lineage>
        <taxon>Eukaryota</taxon>
        <taxon>Sar</taxon>
        <taxon>Stramenopiles</taxon>
        <taxon>Oomycota</taxon>
        <taxon>Peronosporomycetes</taxon>
        <taxon>Peronosporales</taxon>
        <taxon>Peronosporaceae</taxon>
        <taxon>Phytophthora</taxon>
    </lineage>
</organism>
<feature type="region of interest" description="Disordered" evidence="1">
    <location>
        <begin position="1"/>
        <end position="21"/>
    </location>
</feature>
<proteinExistence type="predicted"/>
<feature type="region of interest" description="Disordered" evidence="1">
    <location>
        <begin position="122"/>
        <end position="144"/>
    </location>
</feature>
<protein>
    <submittedName>
        <fullName evidence="2">Uncharacterized protein</fullName>
    </submittedName>
</protein>